<dbReference type="RefSeq" id="WP_195894721.1">
    <property type="nucleotide sequence ID" value="NZ_JADOGI010000017.1"/>
</dbReference>
<evidence type="ECO:0000259" key="3">
    <source>
        <dbReference type="PROSITE" id="PS50914"/>
    </source>
</evidence>
<dbReference type="EMBL" id="JADOGI010000017">
    <property type="protein sequence ID" value="MBF8185742.1"/>
    <property type="molecule type" value="Genomic_DNA"/>
</dbReference>
<organism evidence="4 5">
    <name type="scientific">Nonomuraea cypriaca</name>
    <dbReference type="NCBI Taxonomy" id="1187855"/>
    <lineage>
        <taxon>Bacteria</taxon>
        <taxon>Bacillati</taxon>
        <taxon>Actinomycetota</taxon>
        <taxon>Actinomycetes</taxon>
        <taxon>Streptosporangiales</taxon>
        <taxon>Streptosporangiaceae</taxon>
        <taxon>Nonomuraea</taxon>
    </lineage>
</organism>
<feature type="region of interest" description="Disordered" evidence="1">
    <location>
        <begin position="386"/>
        <end position="409"/>
    </location>
</feature>
<dbReference type="SUPFAM" id="SSF55961">
    <property type="entry name" value="Bet v1-like"/>
    <property type="match status" value="1"/>
</dbReference>
<protein>
    <submittedName>
        <fullName evidence="4">SRPBCC family protein</fullName>
    </submittedName>
</protein>
<dbReference type="Gene3D" id="3.30.1340.30">
    <property type="match status" value="1"/>
</dbReference>
<name>A0A931A3T7_9ACTN</name>
<proteinExistence type="predicted"/>
<evidence type="ECO:0000313" key="5">
    <source>
        <dbReference type="Proteomes" id="UP000605361"/>
    </source>
</evidence>
<keyword evidence="2" id="KW-0812">Transmembrane</keyword>
<reference evidence="4" key="1">
    <citation type="submission" date="2020-11" db="EMBL/GenBank/DDBJ databases">
        <title>Whole-genome analyses of Nonomuraea sp. K274.</title>
        <authorList>
            <person name="Veyisoglu A."/>
        </authorList>
    </citation>
    <scope>NUCLEOTIDE SEQUENCE</scope>
    <source>
        <strain evidence="4">K274</strain>
    </source>
</reference>
<dbReference type="PANTHER" id="PTHR33824">
    <property type="entry name" value="POLYKETIDE CYCLASE/DEHYDRASE AND LIPID TRANSPORT SUPERFAMILY PROTEIN"/>
    <property type="match status" value="1"/>
</dbReference>
<comment type="caution">
    <text evidence="4">The sequence shown here is derived from an EMBL/GenBank/DDBJ whole genome shotgun (WGS) entry which is preliminary data.</text>
</comment>
<feature type="domain" description="BON" evidence="3">
    <location>
        <begin position="94"/>
        <end position="160"/>
    </location>
</feature>
<keyword evidence="2" id="KW-0472">Membrane</keyword>
<accession>A0A931A3T7</accession>
<dbReference type="CDD" id="cd07817">
    <property type="entry name" value="SRPBCC_8"/>
    <property type="match status" value="1"/>
</dbReference>
<keyword evidence="2" id="KW-1133">Transmembrane helix</keyword>
<evidence type="ECO:0000313" key="4">
    <source>
        <dbReference type="EMBL" id="MBF8185742.1"/>
    </source>
</evidence>
<dbReference type="PANTHER" id="PTHR33824:SF7">
    <property type="entry name" value="POLYKETIDE CYCLASE_DEHYDRASE AND LIPID TRANSPORT SUPERFAMILY PROTEIN"/>
    <property type="match status" value="1"/>
</dbReference>
<dbReference type="Gene3D" id="3.30.530.20">
    <property type="match status" value="1"/>
</dbReference>
<dbReference type="InterPro" id="IPR007055">
    <property type="entry name" value="BON_dom"/>
</dbReference>
<dbReference type="Pfam" id="PF04972">
    <property type="entry name" value="BON"/>
    <property type="match status" value="1"/>
</dbReference>
<dbReference type="InterPro" id="IPR047137">
    <property type="entry name" value="ORF3"/>
</dbReference>
<feature type="transmembrane region" description="Helical" evidence="2">
    <location>
        <begin position="21"/>
        <end position="39"/>
    </location>
</feature>
<dbReference type="InterPro" id="IPR023393">
    <property type="entry name" value="START-like_dom_sf"/>
</dbReference>
<keyword evidence="5" id="KW-1185">Reference proteome</keyword>
<dbReference type="Pfam" id="PF10604">
    <property type="entry name" value="Polyketide_cyc2"/>
    <property type="match status" value="1"/>
</dbReference>
<evidence type="ECO:0000256" key="2">
    <source>
        <dbReference type="SAM" id="Phobius"/>
    </source>
</evidence>
<dbReference type="PROSITE" id="PS50914">
    <property type="entry name" value="BON"/>
    <property type="match status" value="1"/>
</dbReference>
<dbReference type="InterPro" id="IPR019587">
    <property type="entry name" value="Polyketide_cyclase/dehydratase"/>
</dbReference>
<gene>
    <name evidence="4" type="ORF">ITP53_08310</name>
</gene>
<dbReference type="Proteomes" id="UP000605361">
    <property type="component" value="Unassembled WGS sequence"/>
</dbReference>
<evidence type="ECO:0000256" key="1">
    <source>
        <dbReference type="SAM" id="MobiDB-lite"/>
    </source>
</evidence>
<sequence>MRTTAFRGTIVEERRPVLSRAVIAAGAGACAGAAAAYLFDPVRGRTRRARVRDKTAHTTHELRDGVGILCRDLGNRGRGSAAAVRYRFTGRSVDDRVLYERVRAELGRHVSHPHAVEVHVRDRVVSLEGDVLDTEDERARRAVRHIPGVKKVHASWTTHHDAEGVPLLQGGGRRREPVPELLQQQWSPTARLFAGTAAAALWALSRRLPRPVSWAVMGAGAVLATRMATNLPLRRLTGINAGRNAVDITEAIEIGAPADTIWALVSDYSVFARLMPDVQEVRRSPDGRLSHWVIKGPAGVPIRFDATETKREEGREIAWKSTEGQLIAHTGALGLTPADGGRTRLHVRLAYNPVAGAAGHAIAKLLGADPARRLRQDLMRLKSHLERERQPAGAGHLVAQRPAGEVTGI</sequence>
<dbReference type="AlphaFoldDB" id="A0A931A3T7"/>